<dbReference type="EMBL" id="AP012319">
    <property type="protein sequence ID" value="BAL87402.1"/>
    <property type="molecule type" value="Genomic_DNA"/>
</dbReference>
<proteinExistence type="predicted"/>
<keyword evidence="3" id="KW-1185">Reference proteome</keyword>
<feature type="region of interest" description="Disordered" evidence="1">
    <location>
        <begin position="52"/>
        <end position="126"/>
    </location>
</feature>
<evidence type="ECO:0000313" key="2">
    <source>
        <dbReference type="EMBL" id="BAL87402.1"/>
    </source>
</evidence>
<reference evidence="2 3" key="1">
    <citation type="submission" date="2012-02" db="EMBL/GenBank/DDBJ databases">
        <title>Complete genome sequence of Actinoplanes missouriensis 431 (= NBRC 102363).</title>
        <authorList>
            <person name="Ohnishi Y."/>
            <person name="Ishikawa J."/>
            <person name="Sekine M."/>
            <person name="Hosoyama A."/>
            <person name="Harada T."/>
            <person name="Narita H."/>
            <person name="Hata T."/>
            <person name="Konno Y."/>
            <person name="Tutikane K."/>
            <person name="Fujita N."/>
            <person name="Horinouchi S."/>
            <person name="Hayakawa M."/>
        </authorList>
    </citation>
    <scope>NUCLEOTIDE SEQUENCE [LARGE SCALE GENOMIC DNA]</scope>
    <source>
        <strain evidence="3">ATCC 14538 / DSM 43046 / CBS 188.64 / JCM 3121 / NBRC 102363 / NCIMB 12654 / NRRL B-3342 / UNCC 431</strain>
    </source>
</reference>
<dbReference type="HOGENOM" id="CLU_1072119_0_0_11"/>
<sequence length="259" mass="26654">MTAPLTSPAAAAPPPSVAVPVPAVAVPPPPDPAAAHLAEALLTEKDLGKGWAAFDGDLMDDALPGALEPGTKGGDPCTMPESPPLKDVAGPPKGKPDPAGPPPVKGQPPVKDQPPVKGQPPVGGRAGGEVSLEYAAFIQDAEGAMLLQTIAGTGGKRARGLVDDTRDMLKRCPTITTTSLTLTMSPLKKFPKLGDDSQAIDFVATVKDGSVEISVPGKMAVVAADEVYLTVTLVGAEEPERDDLKKFTKRALRKIDKVL</sequence>
<gene>
    <name evidence="2" type="ordered locus">AMIS_21820</name>
</gene>
<feature type="compositionally biased region" description="Low complexity" evidence="1">
    <location>
        <begin position="107"/>
        <end position="123"/>
    </location>
</feature>
<dbReference type="Proteomes" id="UP000007882">
    <property type="component" value="Chromosome"/>
</dbReference>
<evidence type="ECO:0000313" key="3">
    <source>
        <dbReference type="Proteomes" id="UP000007882"/>
    </source>
</evidence>
<evidence type="ECO:0000256" key="1">
    <source>
        <dbReference type="SAM" id="MobiDB-lite"/>
    </source>
</evidence>
<dbReference type="AlphaFoldDB" id="I0H315"/>
<dbReference type="PATRIC" id="fig|512565.3.peg.2179"/>
<dbReference type="STRING" id="512565.AMIS_21820"/>
<protein>
    <submittedName>
        <fullName evidence="2">Uncharacterized protein</fullName>
    </submittedName>
</protein>
<accession>I0H315</accession>
<organism evidence="2 3">
    <name type="scientific">Actinoplanes missouriensis (strain ATCC 14538 / DSM 43046 / CBS 188.64 / JCM 3121 / NBRC 102363 / NCIMB 12654 / NRRL B-3342 / UNCC 431)</name>
    <dbReference type="NCBI Taxonomy" id="512565"/>
    <lineage>
        <taxon>Bacteria</taxon>
        <taxon>Bacillati</taxon>
        <taxon>Actinomycetota</taxon>
        <taxon>Actinomycetes</taxon>
        <taxon>Micromonosporales</taxon>
        <taxon>Micromonosporaceae</taxon>
        <taxon>Actinoplanes</taxon>
    </lineage>
</organism>
<dbReference type="KEGG" id="ams:AMIS_21820"/>
<name>I0H315_ACTM4</name>
<feature type="region of interest" description="Disordered" evidence="1">
    <location>
        <begin position="1"/>
        <end position="33"/>
    </location>
</feature>